<dbReference type="EMBL" id="CP121194">
    <property type="protein sequence ID" value="XBH09840.1"/>
    <property type="molecule type" value="Genomic_DNA"/>
</dbReference>
<reference evidence="1" key="1">
    <citation type="submission" date="2023-03" db="EMBL/GenBank/DDBJ databases">
        <title>Edaphobacter sp.</title>
        <authorList>
            <person name="Huber K.J."/>
            <person name="Papendorf J."/>
            <person name="Pilke C."/>
            <person name="Bunk B."/>
            <person name="Sproeer C."/>
            <person name="Pester M."/>
        </authorList>
    </citation>
    <scope>NUCLEOTIDE SEQUENCE</scope>
    <source>
        <strain evidence="1">DSM 109919</strain>
    </source>
</reference>
<accession>A0AAU7CXL2</accession>
<organism evidence="1">
    <name type="scientific">Edaphobacter paludis</name>
    <dbReference type="NCBI Taxonomy" id="3035702"/>
    <lineage>
        <taxon>Bacteria</taxon>
        <taxon>Pseudomonadati</taxon>
        <taxon>Acidobacteriota</taxon>
        <taxon>Terriglobia</taxon>
        <taxon>Terriglobales</taxon>
        <taxon>Acidobacteriaceae</taxon>
        <taxon>Edaphobacter</taxon>
    </lineage>
</organism>
<proteinExistence type="predicted"/>
<evidence type="ECO:0000313" key="1">
    <source>
        <dbReference type="EMBL" id="XBH09840.1"/>
    </source>
</evidence>
<dbReference type="KEGG" id="epl:P4G45_15320"/>
<name>A0AAU7CXL2_9BACT</name>
<evidence type="ECO:0008006" key="2">
    <source>
        <dbReference type="Google" id="ProtNLM"/>
    </source>
</evidence>
<gene>
    <name evidence="1" type="ORF">P4G45_15320</name>
</gene>
<dbReference type="AlphaFoldDB" id="A0AAU7CXL2"/>
<dbReference type="Gene3D" id="3.20.20.510">
    <property type="entry name" value="Uncharacterised protein PF12979, DUF3863"/>
    <property type="match status" value="1"/>
</dbReference>
<protein>
    <recommendedName>
        <fullName evidence="2">Glycoside hydrolase family 42 N-terminal domain-containing protein</fullName>
    </recommendedName>
</protein>
<dbReference type="RefSeq" id="WP_348267349.1">
    <property type="nucleotide sequence ID" value="NZ_CP121194.1"/>
</dbReference>
<sequence>MTKISAKHKQKTLTRREIMIGALKTVVVSSVLPSLSAEAFTPGASRRAINIMNFIRAEEPRESMDLFQPVREQMALIKKHKFPATWLLQYDALVEGPFVEFLKTEMPPDHETGIWFEMNRKICNDAGIAWRGNPKWEWDYHVPVAYAIGYTPDERRKLADTAMATFRRIFGHDAKTVASWNLDAVTIGHLSDHYGIDAFGNCRDQLATDGFTIWGAPIAAYYPNRENAWSPAVEEKNQISTPMFRLLGQDPVYYYDNQVPYPDTMEPVWPSGQSETFVDSFLNMIAHAPTQSLAYGQLGQENSFGWPTMRKAYPMQMDKLAQALSEGGLVVETMGETGRRFKRSFKSTPTQAQVMLKDPFGKAHAPQRTVWYQSKYFRANLHFRDNQFYLRDLHVYNDRFPQPYLTEPVRQHGIEQRLLAVLDGYHWSDDEVRAGRSGVRAMGRFVLIGEDGGSTPLAMAGLPTVSETGSMLQTTVPLSGGGKLICAFHEREIAFSLMGAPSHVRLGLMFEWVAERSALTEVFADRLNYRFRNFDYSVLVVNGVASKTADGTHIIAGKRGALRMLMTQIS</sequence>